<dbReference type="Proteomes" id="UP000294911">
    <property type="component" value="Unassembled WGS sequence"/>
</dbReference>
<dbReference type="InterPro" id="IPR002347">
    <property type="entry name" value="SDR_fam"/>
</dbReference>
<dbReference type="EMBL" id="SLXQ01000026">
    <property type="protein sequence ID" value="TCP41226.1"/>
    <property type="molecule type" value="Genomic_DNA"/>
</dbReference>
<dbReference type="PANTHER" id="PTHR45024">
    <property type="entry name" value="DEHYDROGENASES, SHORT CHAIN"/>
    <property type="match status" value="1"/>
</dbReference>
<dbReference type="PRINTS" id="PR00081">
    <property type="entry name" value="GDHRDH"/>
</dbReference>
<feature type="domain" description="Ketoreductase" evidence="4">
    <location>
        <begin position="4"/>
        <end position="186"/>
    </location>
</feature>
<organism evidence="5 6">
    <name type="scientific">Tamaricihabitans halophyticus</name>
    <dbReference type="NCBI Taxonomy" id="1262583"/>
    <lineage>
        <taxon>Bacteria</taxon>
        <taxon>Bacillati</taxon>
        <taxon>Actinomycetota</taxon>
        <taxon>Actinomycetes</taxon>
        <taxon>Pseudonocardiales</taxon>
        <taxon>Pseudonocardiaceae</taxon>
        <taxon>Tamaricihabitans</taxon>
    </lineage>
</organism>
<name>A0A4V2SR55_9PSEU</name>
<dbReference type="Gene3D" id="3.40.50.720">
    <property type="entry name" value="NAD(P)-binding Rossmann-like Domain"/>
    <property type="match status" value="1"/>
</dbReference>
<evidence type="ECO:0000256" key="3">
    <source>
        <dbReference type="RuleBase" id="RU000363"/>
    </source>
</evidence>
<dbReference type="InterPro" id="IPR020904">
    <property type="entry name" value="Sc_DH/Rdtase_CS"/>
</dbReference>
<gene>
    <name evidence="5" type="ORF">EV191_12616</name>
</gene>
<evidence type="ECO:0000256" key="1">
    <source>
        <dbReference type="ARBA" id="ARBA00006484"/>
    </source>
</evidence>
<reference evidence="5 6" key="1">
    <citation type="submission" date="2019-03" db="EMBL/GenBank/DDBJ databases">
        <title>Genomic Encyclopedia of Type Strains, Phase IV (KMG-IV): sequencing the most valuable type-strain genomes for metagenomic binning, comparative biology and taxonomic classification.</title>
        <authorList>
            <person name="Goeker M."/>
        </authorList>
    </citation>
    <scope>NUCLEOTIDE SEQUENCE [LARGE SCALE GENOMIC DNA]</scope>
    <source>
        <strain evidence="5 6">DSM 45765</strain>
    </source>
</reference>
<sequence>MSSRVAIVTGAGAGLGRAYALDLARAGLRLVVNDRDGTAAARVAGECHEIGVEAESDESAVGALGVAGELVGRTLERFGRVDALVCNAGVVRDRTVHRLTDMDVQEVLSVHLGGVIDQVRAVWPHFRRQRYGRVVLVSSAAGLFGSVGQANYAAAKAAVVGLGRTLAAEGRSYDIAANVVAPVAQTDMAMTALGDAFAGLSADDVAPLVTYLCSEGCMVSGELFAAGGGRVTRIGWAESAGVRLPHGFTAADIAAEIDTIRDMSGCAFPADVAEHLKPLLRQKQPQ</sequence>
<dbReference type="SUPFAM" id="SSF51735">
    <property type="entry name" value="NAD(P)-binding Rossmann-fold domains"/>
    <property type="match status" value="1"/>
</dbReference>
<evidence type="ECO:0000259" key="4">
    <source>
        <dbReference type="SMART" id="SM00822"/>
    </source>
</evidence>
<accession>A0A4V2SR55</accession>
<dbReference type="RefSeq" id="WP_165913154.1">
    <property type="nucleotide sequence ID" value="NZ_SLXQ01000026.1"/>
</dbReference>
<dbReference type="InterPro" id="IPR051687">
    <property type="entry name" value="Peroxisomal_Beta-Oxidation"/>
</dbReference>
<dbReference type="Pfam" id="PF00106">
    <property type="entry name" value="adh_short"/>
    <property type="match status" value="1"/>
</dbReference>
<dbReference type="InterPro" id="IPR057326">
    <property type="entry name" value="KR_dom"/>
</dbReference>
<dbReference type="GO" id="GO:0016491">
    <property type="term" value="F:oxidoreductase activity"/>
    <property type="evidence" value="ECO:0007669"/>
    <property type="project" value="UniProtKB-KW"/>
</dbReference>
<dbReference type="AlphaFoldDB" id="A0A4V2SR55"/>
<comment type="similarity">
    <text evidence="1 3">Belongs to the short-chain dehydrogenases/reductases (SDR) family.</text>
</comment>
<protein>
    <submittedName>
        <fullName evidence="5">Short-subunit dehydrogenase</fullName>
    </submittedName>
</protein>
<dbReference type="PANTHER" id="PTHR45024:SF2">
    <property type="entry name" value="SCP2 DOMAIN-CONTAINING PROTEIN"/>
    <property type="match status" value="1"/>
</dbReference>
<dbReference type="InterPro" id="IPR036291">
    <property type="entry name" value="NAD(P)-bd_dom_sf"/>
</dbReference>
<keyword evidence="2" id="KW-0560">Oxidoreductase</keyword>
<evidence type="ECO:0000313" key="6">
    <source>
        <dbReference type="Proteomes" id="UP000294911"/>
    </source>
</evidence>
<keyword evidence="6" id="KW-1185">Reference proteome</keyword>
<dbReference type="SMART" id="SM00822">
    <property type="entry name" value="PKS_KR"/>
    <property type="match status" value="1"/>
</dbReference>
<evidence type="ECO:0000313" key="5">
    <source>
        <dbReference type="EMBL" id="TCP41226.1"/>
    </source>
</evidence>
<proteinExistence type="inferred from homology"/>
<dbReference type="PROSITE" id="PS00061">
    <property type="entry name" value="ADH_SHORT"/>
    <property type="match status" value="1"/>
</dbReference>
<dbReference type="PRINTS" id="PR00080">
    <property type="entry name" value="SDRFAMILY"/>
</dbReference>
<comment type="caution">
    <text evidence="5">The sequence shown here is derived from an EMBL/GenBank/DDBJ whole genome shotgun (WGS) entry which is preliminary data.</text>
</comment>
<evidence type="ECO:0000256" key="2">
    <source>
        <dbReference type="ARBA" id="ARBA00023002"/>
    </source>
</evidence>